<keyword evidence="6" id="KW-1185">Reference proteome</keyword>
<dbReference type="InterPro" id="IPR050595">
    <property type="entry name" value="Bact_response_regulator"/>
</dbReference>
<dbReference type="PROSITE" id="PS50110">
    <property type="entry name" value="RESPONSE_REGULATORY"/>
    <property type="match status" value="1"/>
</dbReference>
<evidence type="ECO:0000259" key="4">
    <source>
        <dbReference type="PROSITE" id="PS50110"/>
    </source>
</evidence>
<dbReference type="SMART" id="SM00448">
    <property type="entry name" value="REC"/>
    <property type="match status" value="1"/>
</dbReference>
<feature type="modified residue" description="4-aspartylphosphate" evidence="2">
    <location>
        <position position="52"/>
    </location>
</feature>
<accession>A0A085WPS0</accession>
<keyword evidence="1 2" id="KW-0597">Phosphoprotein</keyword>
<sequence length="160" mass="17794">MSTILLVDDEQEMLDLFTEVLELMNHRVLGARDGREALSIAREANPDLVVTDWNMPRMTGLELCHELHEDTRLRDIPIILHSSAGNPHAPGVQFVPKSCAMEEFEALVSRLLASTQPQRRTASHELQGSRSPPPHTMPAPSECEAFTFNLKGEAECSTAH</sequence>
<dbReference type="Pfam" id="PF00072">
    <property type="entry name" value="Response_reg"/>
    <property type="match status" value="1"/>
</dbReference>
<dbReference type="AlphaFoldDB" id="A0A085WPS0"/>
<evidence type="ECO:0000256" key="1">
    <source>
        <dbReference type="ARBA" id="ARBA00022553"/>
    </source>
</evidence>
<dbReference type="STRING" id="394096.DB31_6658"/>
<reference evidence="5 6" key="1">
    <citation type="submission" date="2014-04" db="EMBL/GenBank/DDBJ databases">
        <title>Genome assembly of Hyalangium minutum DSM 14724.</title>
        <authorList>
            <person name="Sharma G."/>
            <person name="Subramanian S."/>
        </authorList>
    </citation>
    <scope>NUCLEOTIDE SEQUENCE [LARGE SCALE GENOMIC DNA]</scope>
    <source>
        <strain evidence="5 6">DSM 14724</strain>
    </source>
</reference>
<dbReference type="RefSeq" id="WP_083968230.1">
    <property type="nucleotide sequence ID" value="NZ_JMCB01000004.1"/>
</dbReference>
<dbReference type="EMBL" id="JMCB01000004">
    <property type="protein sequence ID" value="KFE69683.1"/>
    <property type="molecule type" value="Genomic_DNA"/>
</dbReference>
<evidence type="ECO:0000313" key="5">
    <source>
        <dbReference type="EMBL" id="KFE69683.1"/>
    </source>
</evidence>
<evidence type="ECO:0000313" key="6">
    <source>
        <dbReference type="Proteomes" id="UP000028725"/>
    </source>
</evidence>
<feature type="domain" description="Response regulatory" evidence="4">
    <location>
        <begin position="3"/>
        <end position="112"/>
    </location>
</feature>
<organism evidence="5 6">
    <name type="scientific">Hyalangium minutum</name>
    <dbReference type="NCBI Taxonomy" id="394096"/>
    <lineage>
        <taxon>Bacteria</taxon>
        <taxon>Pseudomonadati</taxon>
        <taxon>Myxococcota</taxon>
        <taxon>Myxococcia</taxon>
        <taxon>Myxococcales</taxon>
        <taxon>Cystobacterineae</taxon>
        <taxon>Archangiaceae</taxon>
        <taxon>Hyalangium</taxon>
    </lineage>
</organism>
<dbReference type="Proteomes" id="UP000028725">
    <property type="component" value="Unassembled WGS sequence"/>
</dbReference>
<dbReference type="GO" id="GO:0003677">
    <property type="term" value="F:DNA binding"/>
    <property type="evidence" value="ECO:0007669"/>
    <property type="project" value="UniProtKB-KW"/>
</dbReference>
<feature type="compositionally biased region" description="Polar residues" evidence="3">
    <location>
        <begin position="115"/>
        <end position="130"/>
    </location>
</feature>
<dbReference type="PANTHER" id="PTHR44591:SF3">
    <property type="entry name" value="RESPONSE REGULATORY DOMAIN-CONTAINING PROTEIN"/>
    <property type="match status" value="1"/>
</dbReference>
<dbReference type="Gene3D" id="3.40.50.2300">
    <property type="match status" value="1"/>
</dbReference>
<dbReference type="OrthoDB" id="9800897at2"/>
<evidence type="ECO:0000256" key="3">
    <source>
        <dbReference type="SAM" id="MobiDB-lite"/>
    </source>
</evidence>
<dbReference type="GO" id="GO:0000160">
    <property type="term" value="P:phosphorelay signal transduction system"/>
    <property type="evidence" value="ECO:0007669"/>
    <property type="project" value="InterPro"/>
</dbReference>
<evidence type="ECO:0000256" key="2">
    <source>
        <dbReference type="PROSITE-ProRule" id="PRU00169"/>
    </source>
</evidence>
<name>A0A085WPS0_9BACT</name>
<dbReference type="SUPFAM" id="SSF52172">
    <property type="entry name" value="CheY-like"/>
    <property type="match status" value="1"/>
</dbReference>
<dbReference type="InterPro" id="IPR011006">
    <property type="entry name" value="CheY-like_superfamily"/>
</dbReference>
<dbReference type="InterPro" id="IPR001789">
    <property type="entry name" value="Sig_transdc_resp-reg_receiver"/>
</dbReference>
<feature type="region of interest" description="Disordered" evidence="3">
    <location>
        <begin position="115"/>
        <end position="141"/>
    </location>
</feature>
<dbReference type="PANTHER" id="PTHR44591">
    <property type="entry name" value="STRESS RESPONSE REGULATOR PROTEIN 1"/>
    <property type="match status" value="1"/>
</dbReference>
<protein>
    <submittedName>
        <fullName evidence="5">DNA-binding response regulator, AraC family protein</fullName>
    </submittedName>
</protein>
<comment type="caution">
    <text evidence="5">The sequence shown here is derived from an EMBL/GenBank/DDBJ whole genome shotgun (WGS) entry which is preliminary data.</text>
</comment>
<dbReference type="CDD" id="cd17574">
    <property type="entry name" value="REC_OmpR"/>
    <property type="match status" value="1"/>
</dbReference>
<keyword evidence="5" id="KW-0238">DNA-binding</keyword>
<proteinExistence type="predicted"/>
<gene>
    <name evidence="5" type="ORF">DB31_6658</name>
</gene>